<gene>
    <name evidence="7" type="ORF">COU81_02765</name>
</gene>
<dbReference type="GO" id="GO:0019646">
    <property type="term" value="P:aerobic electron transport chain"/>
    <property type="evidence" value="ECO:0007669"/>
    <property type="project" value="TreeGrafter"/>
</dbReference>
<dbReference type="EMBL" id="PFDW01000060">
    <property type="protein sequence ID" value="PJE58048.1"/>
    <property type="molecule type" value="Genomic_DNA"/>
</dbReference>
<dbReference type="Pfam" id="PF07992">
    <property type="entry name" value="Pyr_redox_2"/>
    <property type="match status" value="1"/>
</dbReference>
<dbReference type="InterPro" id="IPR036188">
    <property type="entry name" value="FAD/NAD-bd_sf"/>
</dbReference>
<name>A0A2M8KDQ6_9BACT</name>
<accession>A0A2M8KDQ6</accession>
<dbReference type="Gene3D" id="3.50.50.100">
    <property type="match status" value="1"/>
</dbReference>
<keyword evidence="5" id="KW-0560">Oxidoreductase</keyword>
<dbReference type="PANTHER" id="PTHR42913">
    <property type="entry name" value="APOPTOSIS-INDUCING FACTOR 1"/>
    <property type="match status" value="1"/>
</dbReference>
<evidence type="ECO:0000256" key="1">
    <source>
        <dbReference type="ARBA" id="ARBA00001974"/>
    </source>
</evidence>
<reference evidence="8" key="1">
    <citation type="submission" date="2017-09" db="EMBL/GenBank/DDBJ databases">
        <title>Depth-based differentiation of microbial function through sediment-hosted aquifers and enrichment of novel symbionts in the deep terrestrial subsurface.</title>
        <authorList>
            <person name="Probst A.J."/>
            <person name="Ladd B."/>
            <person name="Jarett J.K."/>
            <person name="Geller-Mcgrath D.E."/>
            <person name="Sieber C.M.K."/>
            <person name="Emerson J.B."/>
            <person name="Anantharaman K."/>
            <person name="Thomas B.C."/>
            <person name="Malmstrom R."/>
            <person name="Stieglmeier M."/>
            <person name="Klingl A."/>
            <person name="Woyke T."/>
            <person name="Ryan C.M."/>
            <person name="Banfield J.F."/>
        </authorList>
    </citation>
    <scope>NUCLEOTIDE SEQUENCE [LARGE SCALE GENOMIC DNA]</scope>
</reference>
<dbReference type="InterPro" id="IPR023753">
    <property type="entry name" value="FAD/NAD-binding_dom"/>
</dbReference>
<protein>
    <recommendedName>
        <fullName evidence="6">FAD/NAD(P)-binding domain-containing protein</fullName>
    </recommendedName>
</protein>
<keyword evidence="4" id="KW-0274">FAD</keyword>
<dbReference type="GO" id="GO:0003955">
    <property type="term" value="F:NAD(P)H dehydrogenase (quinone) activity"/>
    <property type="evidence" value="ECO:0007669"/>
    <property type="project" value="TreeGrafter"/>
</dbReference>
<comment type="similarity">
    <text evidence="2">Belongs to the NADH dehydrogenase family.</text>
</comment>
<comment type="caution">
    <text evidence="7">The sequence shown here is derived from an EMBL/GenBank/DDBJ whole genome shotgun (WGS) entry which is preliminary data.</text>
</comment>
<dbReference type="SUPFAM" id="SSF51905">
    <property type="entry name" value="FAD/NAD(P)-binding domain"/>
    <property type="match status" value="1"/>
</dbReference>
<dbReference type="Proteomes" id="UP000231450">
    <property type="component" value="Unassembled WGS sequence"/>
</dbReference>
<keyword evidence="3" id="KW-0285">Flavoprotein</keyword>
<evidence type="ECO:0000256" key="2">
    <source>
        <dbReference type="ARBA" id="ARBA00005272"/>
    </source>
</evidence>
<dbReference type="PANTHER" id="PTHR42913:SF3">
    <property type="entry name" value="64 KDA MITOCHONDRIAL NADH DEHYDROGENASE (EUROFUNG)"/>
    <property type="match status" value="1"/>
</dbReference>
<evidence type="ECO:0000256" key="3">
    <source>
        <dbReference type="ARBA" id="ARBA00022630"/>
    </source>
</evidence>
<proteinExistence type="inferred from homology"/>
<dbReference type="PRINTS" id="PR00368">
    <property type="entry name" value="FADPNR"/>
</dbReference>
<evidence type="ECO:0000256" key="5">
    <source>
        <dbReference type="ARBA" id="ARBA00023002"/>
    </source>
</evidence>
<comment type="cofactor">
    <cofactor evidence="1">
        <name>FAD</name>
        <dbReference type="ChEBI" id="CHEBI:57692"/>
    </cofactor>
</comment>
<dbReference type="InterPro" id="IPR051169">
    <property type="entry name" value="NADH-Q_oxidoreductase"/>
</dbReference>
<evidence type="ECO:0000313" key="8">
    <source>
        <dbReference type="Proteomes" id="UP000231450"/>
    </source>
</evidence>
<dbReference type="PRINTS" id="PR00411">
    <property type="entry name" value="PNDRDTASEI"/>
</dbReference>
<organism evidence="7 8">
    <name type="scientific">Candidatus Portnoybacteria bacterium CG10_big_fil_rev_8_21_14_0_10_36_7</name>
    <dbReference type="NCBI Taxonomy" id="1974812"/>
    <lineage>
        <taxon>Bacteria</taxon>
        <taxon>Candidatus Portnoyibacteriota</taxon>
    </lineage>
</organism>
<evidence type="ECO:0000256" key="4">
    <source>
        <dbReference type="ARBA" id="ARBA00022827"/>
    </source>
</evidence>
<evidence type="ECO:0000259" key="6">
    <source>
        <dbReference type="Pfam" id="PF07992"/>
    </source>
</evidence>
<evidence type="ECO:0000313" key="7">
    <source>
        <dbReference type="EMBL" id="PJE58048.1"/>
    </source>
</evidence>
<dbReference type="AlphaFoldDB" id="A0A2M8KDQ6"/>
<feature type="domain" description="FAD/NAD(P)-binding" evidence="6">
    <location>
        <begin position="5"/>
        <end position="325"/>
    </location>
</feature>
<sequence>MDKQKIVILGGGFGGVRCAKDLARLFGKQVSITLIDKNDYQLFYPALYEASTTLKSDGEALKVKKVITFPYDKIFAGSSVEILKAKIISVDTSLKQIFTDSKVLNYDYLVVSTGAETEYFNTPGAKENSMPLKTLENAIALRNKIAWLVESASASGCEELRFVIVGGGFVAVEFVGELKNYLDKLAHLHKLLKNKIVIEVIEGNDSLLAGLSPKVAEKVQARLCRLGIKFKFGKRITEVLSSGVVLDGGEKIKANLVIWAAGVKGCSVNYAVVPLVNKRGRVEVDEYLRMKDNENVFVLGDVCSFGASFTGHALPQLAQIAIDEGKQVAKNIQALMTNERMIAYKPSTYGFMVPVSGKYAIFCSAKGEIIVSGFIGWVLRRLADLRYIVNVLSFGSALKIWMSENILFIKND</sequence>